<reference evidence="3 4" key="1">
    <citation type="submission" date="2019-06" db="EMBL/GenBank/DDBJ databases">
        <title>Draft genome sequence of the filamentous fungus Phialemoniopsis curvata isolated from diesel fuel.</title>
        <authorList>
            <person name="Varaljay V.A."/>
            <person name="Lyon W.J."/>
            <person name="Crouch A.L."/>
            <person name="Drake C.E."/>
            <person name="Hollomon J.M."/>
            <person name="Nadeau L.J."/>
            <person name="Nunn H.S."/>
            <person name="Stevenson B.S."/>
            <person name="Bojanowski C.L."/>
            <person name="Crookes-Goodson W.J."/>
        </authorList>
    </citation>
    <scope>NUCLEOTIDE SEQUENCE [LARGE SCALE GENOMIC DNA]</scope>
    <source>
        <strain evidence="3 4">D216</strain>
    </source>
</reference>
<accession>A0A507AUL5</accession>
<evidence type="ECO:0000256" key="1">
    <source>
        <dbReference type="SAM" id="MobiDB-lite"/>
    </source>
</evidence>
<organism evidence="3 4">
    <name type="scientific">Thyridium curvatum</name>
    <dbReference type="NCBI Taxonomy" id="1093900"/>
    <lineage>
        <taxon>Eukaryota</taxon>
        <taxon>Fungi</taxon>
        <taxon>Dikarya</taxon>
        <taxon>Ascomycota</taxon>
        <taxon>Pezizomycotina</taxon>
        <taxon>Sordariomycetes</taxon>
        <taxon>Sordariomycetidae</taxon>
        <taxon>Thyridiales</taxon>
        <taxon>Thyridiaceae</taxon>
        <taxon>Thyridium</taxon>
    </lineage>
</organism>
<dbReference type="Proteomes" id="UP000319257">
    <property type="component" value="Unassembled WGS sequence"/>
</dbReference>
<evidence type="ECO:0000256" key="2">
    <source>
        <dbReference type="SAM" id="Phobius"/>
    </source>
</evidence>
<name>A0A507AUL5_9PEZI</name>
<sequence length="246" mass="27705">MESNTNLRMSLRARYNSFSNGTHGWGLHPSVRYALAVGGFYLPSRDSELAQCVACRSLIPRAGAMEVFDSAAWSSASYHHPGCGYVYQARKTCTICEVAFSSDPEWLRHHILHHMTPDLDEPEPVETTEPPQDHIINPPPISPCFEDKPTTRRDQKLAEALHQKSRWTTMQMLLVALVLIPKLVACTVAGAQLLGYDPPIWLEQACESFFEMFRHAKLVAEPVKTWVVRLASMMKLFRSIPTKTAP</sequence>
<gene>
    <name evidence="3" type="ORF">E0L32_009958</name>
</gene>
<protein>
    <submittedName>
        <fullName evidence="3">Uncharacterized protein</fullName>
    </submittedName>
</protein>
<dbReference type="AlphaFoldDB" id="A0A507AUL5"/>
<feature type="transmembrane region" description="Helical" evidence="2">
    <location>
        <begin position="172"/>
        <end position="194"/>
    </location>
</feature>
<dbReference type="InterPro" id="IPR001370">
    <property type="entry name" value="BIR_rpt"/>
</dbReference>
<keyword evidence="2" id="KW-0812">Transmembrane</keyword>
<dbReference type="EMBL" id="SKBQ01000076">
    <property type="protein sequence ID" value="TPX08619.1"/>
    <property type="molecule type" value="Genomic_DNA"/>
</dbReference>
<dbReference type="GeneID" id="41977405"/>
<evidence type="ECO:0000313" key="4">
    <source>
        <dbReference type="Proteomes" id="UP000319257"/>
    </source>
</evidence>
<keyword evidence="2" id="KW-1133">Transmembrane helix</keyword>
<dbReference type="InParanoid" id="A0A507AUL5"/>
<keyword evidence="4" id="KW-1185">Reference proteome</keyword>
<dbReference type="PROSITE" id="PS50143">
    <property type="entry name" value="BIR_REPEAT_2"/>
    <property type="match status" value="1"/>
</dbReference>
<keyword evidence="2" id="KW-0472">Membrane</keyword>
<evidence type="ECO:0000313" key="3">
    <source>
        <dbReference type="EMBL" id="TPX08619.1"/>
    </source>
</evidence>
<dbReference type="SUPFAM" id="SSF57924">
    <property type="entry name" value="Inhibitor of apoptosis (IAP) repeat"/>
    <property type="match status" value="1"/>
</dbReference>
<comment type="caution">
    <text evidence="3">The sequence shown here is derived from an EMBL/GenBank/DDBJ whole genome shotgun (WGS) entry which is preliminary data.</text>
</comment>
<feature type="region of interest" description="Disordered" evidence="1">
    <location>
        <begin position="117"/>
        <end position="140"/>
    </location>
</feature>
<dbReference type="RefSeq" id="XP_030990330.1">
    <property type="nucleotide sequence ID" value="XM_031144977.1"/>
</dbReference>
<proteinExistence type="predicted"/>